<evidence type="ECO:0000313" key="2">
    <source>
        <dbReference type="Proteomes" id="UP001168877"/>
    </source>
</evidence>
<proteinExistence type="predicted"/>
<dbReference type="PANTHER" id="PTHR34538:SF13">
    <property type="entry name" value="OS02G0637200 PROTEIN"/>
    <property type="match status" value="1"/>
</dbReference>
<name>A0AA39VCJ0_ACESA</name>
<gene>
    <name evidence="1" type="ORF">LWI29_030651</name>
</gene>
<keyword evidence="2" id="KW-1185">Reference proteome</keyword>
<dbReference type="Proteomes" id="UP001168877">
    <property type="component" value="Unassembled WGS sequence"/>
</dbReference>
<evidence type="ECO:0000313" key="1">
    <source>
        <dbReference type="EMBL" id="KAK0574901.1"/>
    </source>
</evidence>
<comment type="caution">
    <text evidence="1">The sequence shown here is derived from an EMBL/GenBank/DDBJ whole genome shotgun (WGS) entry which is preliminary data.</text>
</comment>
<organism evidence="1 2">
    <name type="scientific">Acer saccharum</name>
    <name type="common">Sugar maple</name>
    <dbReference type="NCBI Taxonomy" id="4024"/>
    <lineage>
        <taxon>Eukaryota</taxon>
        <taxon>Viridiplantae</taxon>
        <taxon>Streptophyta</taxon>
        <taxon>Embryophyta</taxon>
        <taxon>Tracheophyta</taxon>
        <taxon>Spermatophyta</taxon>
        <taxon>Magnoliopsida</taxon>
        <taxon>eudicotyledons</taxon>
        <taxon>Gunneridae</taxon>
        <taxon>Pentapetalae</taxon>
        <taxon>rosids</taxon>
        <taxon>malvids</taxon>
        <taxon>Sapindales</taxon>
        <taxon>Sapindaceae</taxon>
        <taxon>Hippocastanoideae</taxon>
        <taxon>Acereae</taxon>
        <taxon>Acer</taxon>
    </lineage>
</organism>
<dbReference type="AlphaFoldDB" id="A0AA39VCJ0"/>
<accession>A0AA39VCJ0</accession>
<protein>
    <submittedName>
        <fullName evidence="1">Uncharacterized protein</fullName>
    </submittedName>
</protein>
<sequence length="283" mass="31494">MLSGDNYVDWKAKILFTLGRMDLDLALRVEEPPAITELSTTQEKDIYDQWERSNRLSLMLVKSHICKSIRGSIPKCPKLTDFMKVIEEQFVNSDKALANTLMKKLSAIIQIPRAVLEGLLWAFDKGWFPVLIESDAFELFPSQISPSVPPASEPVLSISSGQGTSDFISSSIGGLSGTAAADIGNSGMVDNVDTEPPHIPSCNPGPISTHGMVTREMGVLGFCFDHNMVVVSGKRRLRSLFRRIRAEIKSQMKSKKSKQRFSFHYDPFSYALNFDNGNFGFFC</sequence>
<reference evidence="1" key="2">
    <citation type="submission" date="2023-06" db="EMBL/GenBank/DDBJ databases">
        <authorList>
            <person name="Swenson N.G."/>
            <person name="Wegrzyn J.L."/>
            <person name="Mcevoy S.L."/>
        </authorList>
    </citation>
    <scope>NUCLEOTIDE SEQUENCE</scope>
    <source>
        <strain evidence="1">NS2018</strain>
        <tissue evidence="1">Leaf</tissue>
    </source>
</reference>
<reference evidence="1" key="1">
    <citation type="journal article" date="2022" name="Plant J.">
        <title>Strategies of tolerance reflected in two North American maple genomes.</title>
        <authorList>
            <person name="McEvoy S.L."/>
            <person name="Sezen U.U."/>
            <person name="Trouern-Trend A."/>
            <person name="McMahon S.M."/>
            <person name="Schaberg P.G."/>
            <person name="Yang J."/>
            <person name="Wegrzyn J.L."/>
            <person name="Swenson N.G."/>
        </authorList>
    </citation>
    <scope>NUCLEOTIDE SEQUENCE</scope>
    <source>
        <strain evidence="1">NS2018</strain>
    </source>
</reference>
<dbReference type="PANTHER" id="PTHR34538">
    <property type="entry name" value="EXPRESSED PROTEIN"/>
    <property type="match status" value="1"/>
</dbReference>
<dbReference type="EMBL" id="JAUESC010000387">
    <property type="protein sequence ID" value="KAK0574901.1"/>
    <property type="molecule type" value="Genomic_DNA"/>
</dbReference>